<dbReference type="CDD" id="cd02042">
    <property type="entry name" value="ParAB_family"/>
    <property type="match status" value="1"/>
</dbReference>
<feature type="domain" description="AAA" evidence="1">
    <location>
        <begin position="1"/>
        <end position="161"/>
    </location>
</feature>
<dbReference type="InterPro" id="IPR025669">
    <property type="entry name" value="AAA_dom"/>
</dbReference>
<organism evidence="2 3">
    <name type="scientific">Candidatus Terrybacteria bacterium RIFCSPLOWO2_01_FULL_58_14</name>
    <dbReference type="NCBI Taxonomy" id="1802369"/>
    <lineage>
        <taxon>Bacteria</taxon>
        <taxon>Candidatus Terryibacteriota</taxon>
    </lineage>
</organism>
<comment type="caution">
    <text evidence="2">The sequence shown here is derived from an EMBL/GenBank/DDBJ whole genome shotgun (WGS) entry which is preliminary data.</text>
</comment>
<dbReference type="SUPFAM" id="SSF52540">
    <property type="entry name" value="P-loop containing nucleoside triphosphate hydrolases"/>
    <property type="match status" value="1"/>
</dbReference>
<dbReference type="PANTHER" id="PTHR13696">
    <property type="entry name" value="P-LOOP CONTAINING NUCLEOSIDE TRIPHOSPHATE HYDROLASE"/>
    <property type="match status" value="1"/>
</dbReference>
<proteinExistence type="predicted"/>
<dbReference type="PANTHER" id="PTHR13696:SF52">
    <property type="entry name" value="PARA FAMILY PROTEIN CT_582"/>
    <property type="match status" value="1"/>
</dbReference>
<evidence type="ECO:0000313" key="3">
    <source>
        <dbReference type="Proteomes" id="UP000177865"/>
    </source>
</evidence>
<dbReference type="FunFam" id="3.40.50.300:FF:000285">
    <property type="entry name" value="Sporulation initiation inhibitor Soj"/>
    <property type="match status" value="1"/>
</dbReference>
<dbReference type="Proteomes" id="UP000177865">
    <property type="component" value="Unassembled WGS sequence"/>
</dbReference>
<dbReference type="InterPro" id="IPR050678">
    <property type="entry name" value="DNA_Partitioning_ATPase"/>
</dbReference>
<dbReference type="Gene3D" id="3.40.50.300">
    <property type="entry name" value="P-loop containing nucleotide triphosphate hydrolases"/>
    <property type="match status" value="1"/>
</dbReference>
<dbReference type="AlphaFoldDB" id="A0A1G2PXV0"/>
<evidence type="ECO:0000259" key="1">
    <source>
        <dbReference type="Pfam" id="PF13614"/>
    </source>
</evidence>
<feature type="non-terminal residue" evidence="2">
    <location>
        <position position="1"/>
    </location>
</feature>
<name>A0A1G2PXV0_9BACT</name>
<accession>A0A1G2PXV0</accession>
<protein>
    <recommendedName>
        <fullName evidence="1">AAA domain-containing protein</fullName>
    </recommendedName>
</protein>
<reference evidence="2 3" key="1">
    <citation type="journal article" date="2016" name="Nat. Commun.">
        <title>Thousands of microbial genomes shed light on interconnected biogeochemical processes in an aquifer system.</title>
        <authorList>
            <person name="Anantharaman K."/>
            <person name="Brown C.T."/>
            <person name="Hug L.A."/>
            <person name="Sharon I."/>
            <person name="Castelle C.J."/>
            <person name="Probst A.J."/>
            <person name="Thomas B.C."/>
            <person name="Singh A."/>
            <person name="Wilkins M.J."/>
            <person name="Karaoz U."/>
            <person name="Brodie E.L."/>
            <person name="Williams K.H."/>
            <person name="Hubbard S.S."/>
            <person name="Banfield J.F."/>
        </authorList>
    </citation>
    <scope>NUCLEOTIDE SEQUENCE [LARGE SCALE GENOMIC DNA]</scope>
</reference>
<dbReference type="InterPro" id="IPR027417">
    <property type="entry name" value="P-loop_NTPase"/>
</dbReference>
<evidence type="ECO:0000313" key="2">
    <source>
        <dbReference type="EMBL" id="OHA52451.1"/>
    </source>
</evidence>
<gene>
    <name evidence="2" type="ORF">A2991_03285</name>
</gene>
<dbReference type="Pfam" id="PF13614">
    <property type="entry name" value="AAA_31"/>
    <property type="match status" value="1"/>
</dbReference>
<dbReference type="EMBL" id="MHSZ01000032">
    <property type="protein sequence ID" value="OHA52451.1"/>
    <property type="molecule type" value="Genomic_DNA"/>
</dbReference>
<sequence length="243" mass="26363">KTTTAVNLAASLALNNKRVLLVDADPQANATQALGFRPESVPLSLYDVLIGRTGAMEVIRHTAIPAFDLLPASLDLAGATVELLEVPDREFCLRKALVPLRELYDFIFIDCPPSLGILTVNALAAADGVLVPVDASLFAVEGLRQLSRTLELIRENLELEVAIFGVVRTMHERRSRLARLIERELRTAFADHLLESVVPRSVHLAESGAEAKPIFHHAPGSPGAHAYRMLAEELLGRLGEGVS</sequence>